<dbReference type="AlphaFoldDB" id="A0A0B0NK27"/>
<sequence length="34" mass="3759">MRSTATSISSIVTSRLCYNFRGIRLITSTCFTAT</sequence>
<gene>
    <name evidence="1" type="ORF">F383_20476</name>
</gene>
<dbReference type="EMBL" id="KN397194">
    <property type="protein sequence ID" value="KHG12164.1"/>
    <property type="molecule type" value="Genomic_DNA"/>
</dbReference>
<evidence type="ECO:0000313" key="1">
    <source>
        <dbReference type="EMBL" id="KHG12164.1"/>
    </source>
</evidence>
<reference evidence="2" key="1">
    <citation type="submission" date="2014-09" db="EMBL/GenBank/DDBJ databases">
        <authorList>
            <person name="Mudge J."/>
            <person name="Ramaraj T."/>
            <person name="Lindquist I.E."/>
            <person name="Bharti A.K."/>
            <person name="Sundararajan A."/>
            <person name="Cameron C.T."/>
            <person name="Woodward J.E."/>
            <person name="May G.D."/>
            <person name="Brubaker C."/>
            <person name="Broadhvest J."/>
            <person name="Wilkins T.A."/>
        </authorList>
    </citation>
    <scope>NUCLEOTIDE SEQUENCE</scope>
    <source>
        <strain evidence="2">cv. AKA8401</strain>
    </source>
</reference>
<name>A0A0B0NK27_GOSAR</name>
<keyword evidence="2" id="KW-1185">Reference proteome</keyword>
<dbReference type="Proteomes" id="UP000032142">
    <property type="component" value="Unassembled WGS sequence"/>
</dbReference>
<accession>A0A0B0NK27</accession>
<evidence type="ECO:0000313" key="2">
    <source>
        <dbReference type="Proteomes" id="UP000032142"/>
    </source>
</evidence>
<protein>
    <submittedName>
        <fullName evidence="1">Uncharacterized protein</fullName>
    </submittedName>
</protein>
<proteinExistence type="predicted"/>
<organism evidence="1 2">
    <name type="scientific">Gossypium arboreum</name>
    <name type="common">Tree cotton</name>
    <name type="synonym">Gossypium nanking</name>
    <dbReference type="NCBI Taxonomy" id="29729"/>
    <lineage>
        <taxon>Eukaryota</taxon>
        <taxon>Viridiplantae</taxon>
        <taxon>Streptophyta</taxon>
        <taxon>Embryophyta</taxon>
        <taxon>Tracheophyta</taxon>
        <taxon>Spermatophyta</taxon>
        <taxon>Magnoliopsida</taxon>
        <taxon>eudicotyledons</taxon>
        <taxon>Gunneridae</taxon>
        <taxon>Pentapetalae</taxon>
        <taxon>rosids</taxon>
        <taxon>malvids</taxon>
        <taxon>Malvales</taxon>
        <taxon>Malvaceae</taxon>
        <taxon>Malvoideae</taxon>
        <taxon>Gossypium</taxon>
    </lineage>
</organism>